<dbReference type="AlphaFoldDB" id="A0A2A4G6G1"/>
<name>A0A2A4G6G1_9FLAO</name>
<dbReference type="SUPFAM" id="SSF56925">
    <property type="entry name" value="OMPA-like"/>
    <property type="match status" value="1"/>
</dbReference>
<evidence type="ECO:0000256" key="1">
    <source>
        <dbReference type="SAM" id="SignalP"/>
    </source>
</evidence>
<protein>
    <recommendedName>
        <fullName evidence="2">Outer membrane protein beta-barrel domain-containing protein</fullName>
    </recommendedName>
</protein>
<dbReference type="InterPro" id="IPR025665">
    <property type="entry name" value="Beta-barrel_OMP_2"/>
</dbReference>
<sequence>MKKVLFTMALALVSTVAMAQSKSGFGIKGGLNYAKNGDLVSQVEDAANDIFKSENDIGYHIGVFYKLDLPIVFVKPELVYTNTKSKYSDSGVDAEYNVSKIDLPVLAGIGLIGPLEVFAGPSFQYILDNDLDVDGLELRDVENEISMGFQVGLGVSLGKLGADVRYERGFSENEADIIADTVGETVAGKIDSRPSQIIFSVSYKL</sequence>
<dbReference type="InterPro" id="IPR011250">
    <property type="entry name" value="OMP/PagP_B-barrel"/>
</dbReference>
<gene>
    <name evidence="3" type="ORF">B7P33_15350</name>
</gene>
<dbReference type="Pfam" id="PF13568">
    <property type="entry name" value="OMP_b-brl_2"/>
    <property type="match status" value="1"/>
</dbReference>
<organism evidence="3 4">
    <name type="scientific">Sediminicola luteus</name>
    <dbReference type="NCBI Taxonomy" id="319238"/>
    <lineage>
        <taxon>Bacteria</taxon>
        <taxon>Pseudomonadati</taxon>
        <taxon>Bacteroidota</taxon>
        <taxon>Flavobacteriia</taxon>
        <taxon>Flavobacteriales</taxon>
        <taxon>Flavobacteriaceae</taxon>
        <taxon>Sediminicola</taxon>
    </lineage>
</organism>
<dbReference type="Proteomes" id="UP000219559">
    <property type="component" value="Unassembled WGS sequence"/>
</dbReference>
<keyword evidence="1" id="KW-0732">Signal</keyword>
<feature type="signal peptide" evidence="1">
    <location>
        <begin position="1"/>
        <end position="19"/>
    </location>
</feature>
<dbReference type="RefSeq" id="WP_097443522.1">
    <property type="nucleotide sequence ID" value="NZ_NBWU01000005.1"/>
</dbReference>
<proteinExistence type="predicted"/>
<dbReference type="EMBL" id="NBWU01000005">
    <property type="protein sequence ID" value="PCE63570.1"/>
    <property type="molecule type" value="Genomic_DNA"/>
</dbReference>
<feature type="domain" description="Outer membrane protein beta-barrel" evidence="2">
    <location>
        <begin position="19"/>
        <end position="171"/>
    </location>
</feature>
<feature type="chain" id="PRO_5013172819" description="Outer membrane protein beta-barrel domain-containing protein" evidence="1">
    <location>
        <begin position="20"/>
        <end position="205"/>
    </location>
</feature>
<evidence type="ECO:0000259" key="2">
    <source>
        <dbReference type="Pfam" id="PF13568"/>
    </source>
</evidence>
<dbReference type="OrthoDB" id="947434at2"/>
<comment type="caution">
    <text evidence="3">The sequence shown here is derived from an EMBL/GenBank/DDBJ whole genome shotgun (WGS) entry which is preliminary data.</text>
</comment>
<evidence type="ECO:0000313" key="3">
    <source>
        <dbReference type="EMBL" id="PCE63570.1"/>
    </source>
</evidence>
<reference evidence="3 4" key="1">
    <citation type="submission" date="2017-04" db="EMBL/GenBank/DDBJ databases">
        <title>A new member of the family Flavobacteriaceae isolated from ascidians.</title>
        <authorList>
            <person name="Chen L."/>
        </authorList>
    </citation>
    <scope>NUCLEOTIDE SEQUENCE [LARGE SCALE GENOMIC DNA]</scope>
    <source>
        <strain evidence="3 4">HQA918</strain>
    </source>
</reference>
<accession>A0A2A4G6G1</accession>
<keyword evidence="4" id="KW-1185">Reference proteome</keyword>
<evidence type="ECO:0000313" key="4">
    <source>
        <dbReference type="Proteomes" id="UP000219559"/>
    </source>
</evidence>